<proteinExistence type="predicted"/>
<evidence type="ECO:0000256" key="1">
    <source>
        <dbReference type="SAM" id="MobiDB-lite"/>
    </source>
</evidence>
<feature type="non-terminal residue" evidence="2">
    <location>
        <position position="1"/>
    </location>
</feature>
<feature type="compositionally biased region" description="Low complexity" evidence="1">
    <location>
        <begin position="62"/>
        <end position="72"/>
    </location>
</feature>
<feature type="non-terminal residue" evidence="2">
    <location>
        <position position="102"/>
    </location>
</feature>
<protein>
    <submittedName>
        <fullName evidence="2">Ribosome-associated heat shock protein implicated in the recycling of the 50S subunit (S4 paralog)</fullName>
    </submittedName>
</protein>
<evidence type="ECO:0000313" key="2">
    <source>
        <dbReference type="EMBL" id="CAA9398810.1"/>
    </source>
</evidence>
<gene>
    <name evidence="2" type="ORF">AVDCRST_MAG15-877</name>
</gene>
<feature type="region of interest" description="Disordered" evidence="1">
    <location>
        <begin position="47"/>
        <end position="74"/>
    </location>
</feature>
<accession>A0A6J4P244</accession>
<feature type="region of interest" description="Disordered" evidence="1">
    <location>
        <begin position="1"/>
        <end position="33"/>
    </location>
</feature>
<dbReference type="EMBL" id="CADCUU010000123">
    <property type="protein sequence ID" value="CAA9398810.1"/>
    <property type="molecule type" value="Genomic_DNA"/>
</dbReference>
<name>A0A6J4P244_9RHOB</name>
<keyword evidence="2" id="KW-0346">Stress response</keyword>
<sequence>WQRAARERRTGTGSASTSGSGARGWPRPAPPAPAWWRRAASVSIANPPRSRTRAFGRGTCLPSRSARRSGAPSGCGGCWGWRRGAGRRLRRAASTRTCRGRH</sequence>
<organism evidence="2">
    <name type="scientific">uncultured Rubellimicrobium sp</name>
    <dbReference type="NCBI Taxonomy" id="543078"/>
    <lineage>
        <taxon>Bacteria</taxon>
        <taxon>Pseudomonadati</taxon>
        <taxon>Pseudomonadota</taxon>
        <taxon>Alphaproteobacteria</taxon>
        <taxon>Rhodobacterales</taxon>
        <taxon>Roseobacteraceae</taxon>
        <taxon>Rubellimicrobium</taxon>
        <taxon>environmental samples</taxon>
    </lineage>
</organism>
<feature type="compositionally biased region" description="Low complexity" evidence="1">
    <location>
        <begin position="11"/>
        <end position="26"/>
    </location>
</feature>
<feature type="compositionally biased region" description="Basic and acidic residues" evidence="1">
    <location>
        <begin position="1"/>
        <end position="10"/>
    </location>
</feature>
<reference evidence="2" key="1">
    <citation type="submission" date="2020-02" db="EMBL/GenBank/DDBJ databases">
        <authorList>
            <person name="Meier V. D."/>
        </authorList>
    </citation>
    <scope>NUCLEOTIDE SEQUENCE</scope>
    <source>
        <strain evidence="2">AVDCRST_MAG15</strain>
    </source>
</reference>
<dbReference type="AlphaFoldDB" id="A0A6J4P244"/>